<comment type="caution">
    <text evidence="2">The sequence shown here is derived from an EMBL/GenBank/DDBJ whole genome shotgun (WGS) entry which is preliminary data.</text>
</comment>
<keyword evidence="1 2" id="KW-0413">Isomerase</keyword>
<dbReference type="Proteomes" id="UP000689967">
    <property type="component" value="Unassembled WGS sequence"/>
</dbReference>
<dbReference type="EMBL" id="JAERQM010000006">
    <property type="protein sequence ID" value="MBU8545830.1"/>
    <property type="molecule type" value="Genomic_DNA"/>
</dbReference>
<gene>
    <name evidence="2" type="primary">rpiB</name>
    <name evidence="2" type="ORF">JJQ90_19055</name>
</gene>
<dbReference type="InterPro" id="IPR003500">
    <property type="entry name" value="RpiB_LacA_LacB"/>
</dbReference>
<dbReference type="GO" id="GO:0004751">
    <property type="term" value="F:ribose-5-phosphate isomerase activity"/>
    <property type="evidence" value="ECO:0007669"/>
    <property type="project" value="UniProtKB-EC"/>
</dbReference>
<reference evidence="2 3" key="1">
    <citation type="submission" date="2021-01" db="EMBL/GenBank/DDBJ databases">
        <title>Roseomonas sp. nov, a bacterium isolated from an oil production mixture in Yumen Oilfield.</title>
        <authorList>
            <person name="Wu D."/>
        </authorList>
    </citation>
    <scope>NUCLEOTIDE SEQUENCE [LARGE SCALE GENOMIC DNA]</scope>
    <source>
        <strain evidence="2 3">ROY-5-3</strain>
    </source>
</reference>
<dbReference type="PANTHER" id="PTHR30345">
    <property type="entry name" value="RIBOSE-5-PHOSPHATE ISOMERASE B"/>
    <property type="match status" value="1"/>
</dbReference>
<protein>
    <submittedName>
        <fullName evidence="2">Ribose 5-phosphate isomerase B</fullName>
        <ecNumber evidence="2">5.3.1.6</ecNumber>
    </submittedName>
</protein>
<dbReference type="NCBIfam" id="NF004051">
    <property type="entry name" value="PRK05571.1"/>
    <property type="match status" value="1"/>
</dbReference>
<accession>A0ABS6HEX6</accession>
<name>A0ABS6HEX6_9PROT</name>
<evidence type="ECO:0000313" key="3">
    <source>
        <dbReference type="Proteomes" id="UP000689967"/>
    </source>
</evidence>
<dbReference type="PIRSF" id="PIRSF005384">
    <property type="entry name" value="RpiB_LacA_B"/>
    <property type="match status" value="1"/>
</dbReference>
<organism evidence="2 3">
    <name type="scientific">Falsiroseomonas oleicola</name>
    <dbReference type="NCBI Taxonomy" id="2801474"/>
    <lineage>
        <taxon>Bacteria</taxon>
        <taxon>Pseudomonadati</taxon>
        <taxon>Pseudomonadota</taxon>
        <taxon>Alphaproteobacteria</taxon>
        <taxon>Acetobacterales</taxon>
        <taxon>Roseomonadaceae</taxon>
        <taxon>Falsiroseomonas</taxon>
    </lineage>
</organism>
<dbReference type="EC" id="5.3.1.6" evidence="2"/>
<evidence type="ECO:0000256" key="1">
    <source>
        <dbReference type="ARBA" id="ARBA00023235"/>
    </source>
</evidence>
<proteinExistence type="predicted"/>
<dbReference type="NCBIfam" id="TIGR01120">
    <property type="entry name" value="rpiB"/>
    <property type="match status" value="1"/>
</dbReference>
<dbReference type="PANTHER" id="PTHR30345:SF0">
    <property type="entry name" value="DNA DAMAGE-REPAIR_TOLERATION PROTEIN DRT102"/>
    <property type="match status" value="1"/>
</dbReference>
<dbReference type="RefSeq" id="WP_216877854.1">
    <property type="nucleotide sequence ID" value="NZ_JAERQM010000006.1"/>
</dbReference>
<evidence type="ECO:0000313" key="2">
    <source>
        <dbReference type="EMBL" id="MBU8545830.1"/>
    </source>
</evidence>
<dbReference type="InterPro" id="IPR004785">
    <property type="entry name" value="RpiB"/>
</dbReference>
<sequence>MTPAETPIALGSDHAGTGLKATLRATLEAAGHPVLDLGTHGPESVDYPDFAAAVCAAVADGAARFGVLVCGTGIGISIAANRHPDIRCALVHDATGARLTRQHNDANVLALGARMIGAEVALDALNVFLTTPYEGGRHDRRVLKLSPGWSPSA</sequence>
<dbReference type="NCBIfam" id="TIGR00689">
    <property type="entry name" value="rpiB_lacA_lacB"/>
    <property type="match status" value="1"/>
</dbReference>
<dbReference type="Pfam" id="PF02502">
    <property type="entry name" value="LacAB_rpiB"/>
    <property type="match status" value="1"/>
</dbReference>
<keyword evidence="3" id="KW-1185">Reference proteome</keyword>